<name>A0A1F6MEJ7_9BACT</name>
<proteinExistence type="predicted"/>
<dbReference type="Proteomes" id="UP000177457">
    <property type="component" value="Unassembled WGS sequence"/>
</dbReference>
<keyword evidence="1" id="KW-0472">Membrane</keyword>
<feature type="transmembrane region" description="Helical" evidence="1">
    <location>
        <begin position="12"/>
        <end position="33"/>
    </location>
</feature>
<keyword evidence="1" id="KW-0812">Transmembrane</keyword>
<reference evidence="2 3" key="1">
    <citation type="journal article" date="2016" name="Nat. Commun.">
        <title>Thousands of microbial genomes shed light on interconnected biogeochemical processes in an aquifer system.</title>
        <authorList>
            <person name="Anantharaman K."/>
            <person name="Brown C.T."/>
            <person name="Hug L.A."/>
            <person name="Sharon I."/>
            <person name="Castelle C.J."/>
            <person name="Probst A.J."/>
            <person name="Thomas B.C."/>
            <person name="Singh A."/>
            <person name="Wilkins M.J."/>
            <person name="Karaoz U."/>
            <person name="Brodie E.L."/>
            <person name="Williams K.H."/>
            <person name="Hubbard S.S."/>
            <person name="Banfield J.F."/>
        </authorList>
    </citation>
    <scope>NUCLEOTIDE SEQUENCE [LARGE SCALE GENOMIC DNA]</scope>
</reference>
<gene>
    <name evidence="2" type="ORF">A3C90_02590</name>
</gene>
<dbReference type="AlphaFoldDB" id="A0A1F6MEJ7"/>
<dbReference type="EMBL" id="MFQE01000056">
    <property type="protein sequence ID" value="OGH70044.1"/>
    <property type="molecule type" value="Genomic_DNA"/>
</dbReference>
<sequence>MTLPSGDVETRVLFVSLIFLIYSATDFTDGAGYGSRMKNLSISILQNAIGYGLSQRKAKWQKNEDTWCGVLVRSRRRIRYSPKSIRWAVFWTIRRIVLRNPDGNLNVAYLNWNGGRWKLNFNWLDNEWNDNDRLARRHSLHSLA</sequence>
<evidence type="ECO:0000313" key="3">
    <source>
        <dbReference type="Proteomes" id="UP000177457"/>
    </source>
</evidence>
<keyword evidence="1" id="KW-1133">Transmembrane helix</keyword>
<comment type="caution">
    <text evidence="2">The sequence shown here is derived from an EMBL/GenBank/DDBJ whole genome shotgun (WGS) entry which is preliminary data.</text>
</comment>
<organism evidence="2 3">
    <name type="scientific">Candidatus Magasanikbacteria bacterium RIFCSPHIGHO2_02_FULL_51_14</name>
    <dbReference type="NCBI Taxonomy" id="1798683"/>
    <lineage>
        <taxon>Bacteria</taxon>
        <taxon>Candidatus Magasanikiibacteriota</taxon>
    </lineage>
</organism>
<accession>A0A1F6MEJ7</accession>
<evidence type="ECO:0000313" key="2">
    <source>
        <dbReference type="EMBL" id="OGH70044.1"/>
    </source>
</evidence>
<evidence type="ECO:0000256" key="1">
    <source>
        <dbReference type="SAM" id="Phobius"/>
    </source>
</evidence>
<protein>
    <submittedName>
        <fullName evidence="2">Uncharacterized protein</fullName>
    </submittedName>
</protein>